<reference evidence="1 2" key="1">
    <citation type="submission" date="2019-04" db="EMBL/GenBank/DDBJ databases">
        <authorList>
            <person name="Van Vliet M D."/>
        </authorList>
    </citation>
    <scope>NUCLEOTIDE SEQUENCE [LARGE SCALE GENOMIC DNA]</scope>
    <source>
        <strain evidence="1 2">F1</strain>
    </source>
</reference>
<accession>A0A6C2TXQ7</accession>
<dbReference type="RefSeq" id="WP_136078166.1">
    <property type="nucleotide sequence ID" value="NZ_CAAHFG010000001.1"/>
</dbReference>
<dbReference type="AlphaFoldDB" id="A0A6C2TXQ7"/>
<gene>
    <name evidence="1" type="ORF">PDESU_01061</name>
</gene>
<organism evidence="1 2">
    <name type="scientific">Pontiella desulfatans</name>
    <dbReference type="NCBI Taxonomy" id="2750659"/>
    <lineage>
        <taxon>Bacteria</taxon>
        <taxon>Pseudomonadati</taxon>
        <taxon>Kiritimatiellota</taxon>
        <taxon>Kiritimatiellia</taxon>
        <taxon>Kiritimatiellales</taxon>
        <taxon>Pontiellaceae</taxon>
        <taxon>Pontiella</taxon>
    </lineage>
</organism>
<sequence length="118" mass="13459">MFFREKKTRKTRVVQLVENRRDSEGKVRQRVVVSLGGCLVPDEHRKRVAAELSRRMAGYEQLLSEEPIIEYWVGRVIEHMEEAGSLPPAARREVPTWPTCAARSAICSTSTKPSCFTI</sequence>
<dbReference type="Proteomes" id="UP000366872">
    <property type="component" value="Unassembled WGS sequence"/>
</dbReference>
<protein>
    <submittedName>
        <fullName evidence="1">Uncharacterized protein</fullName>
    </submittedName>
</protein>
<proteinExistence type="predicted"/>
<evidence type="ECO:0000313" key="2">
    <source>
        <dbReference type="Proteomes" id="UP000366872"/>
    </source>
</evidence>
<evidence type="ECO:0000313" key="1">
    <source>
        <dbReference type="EMBL" id="VGO12508.1"/>
    </source>
</evidence>
<dbReference type="EMBL" id="CAAHFG010000001">
    <property type="protein sequence ID" value="VGO12508.1"/>
    <property type="molecule type" value="Genomic_DNA"/>
</dbReference>
<keyword evidence="2" id="KW-1185">Reference proteome</keyword>
<name>A0A6C2TXQ7_PONDE</name>